<dbReference type="Proteomes" id="UP000283672">
    <property type="component" value="Unassembled WGS sequence"/>
</dbReference>
<keyword evidence="1" id="KW-1133">Transmembrane helix</keyword>
<name>A0AA92WLI1_9BACT</name>
<feature type="transmembrane region" description="Helical" evidence="1">
    <location>
        <begin position="76"/>
        <end position="94"/>
    </location>
</feature>
<feature type="transmembrane region" description="Helical" evidence="1">
    <location>
        <begin position="44"/>
        <end position="64"/>
    </location>
</feature>
<evidence type="ECO:0000313" key="2">
    <source>
        <dbReference type="EMBL" id="RHL36897.1"/>
    </source>
</evidence>
<dbReference type="RefSeq" id="WP_118416535.1">
    <property type="nucleotide sequence ID" value="NZ_QROP01000023.1"/>
</dbReference>
<protein>
    <submittedName>
        <fullName evidence="2">Uncharacterized protein</fullName>
    </submittedName>
</protein>
<proteinExistence type="predicted"/>
<organism evidence="2 3">
    <name type="scientific">Segatella copri</name>
    <dbReference type="NCBI Taxonomy" id="165179"/>
    <lineage>
        <taxon>Bacteria</taxon>
        <taxon>Pseudomonadati</taxon>
        <taxon>Bacteroidota</taxon>
        <taxon>Bacteroidia</taxon>
        <taxon>Bacteroidales</taxon>
        <taxon>Prevotellaceae</taxon>
        <taxon>Segatella</taxon>
    </lineage>
</organism>
<feature type="transmembrane region" description="Helical" evidence="1">
    <location>
        <begin position="14"/>
        <end position="32"/>
    </location>
</feature>
<dbReference type="AlphaFoldDB" id="A0AA92WLI1"/>
<keyword evidence="1" id="KW-0472">Membrane</keyword>
<evidence type="ECO:0000313" key="3">
    <source>
        <dbReference type="Proteomes" id="UP000283672"/>
    </source>
</evidence>
<keyword evidence="1" id="KW-0812">Transmembrane</keyword>
<sequence>MDIISILQDSDSKFIVMPIVAIIAGILIRILCQNDKVDKSIRDWFYWAPSLLVSNFILICSEFSKNIGNEDVSKNSLNALVINIIFTIAICIFIRKLGWNFRKNYLTWWCGIIWVNHQYSVRWVK</sequence>
<reference evidence="2 3" key="1">
    <citation type="submission" date="2018-08" db="EMBL/GenBank/DDBJ databases">
        <title>A genome reference for cultivated species of the human gut microbiota.</title>
        <authorList>
            <person name="Zou Y."/>
            <person name="Xue W."/>
            <person name="Luo G."/>
        </authorList>
    </citation>
    <scope>NUCLEOTIDE SEQUENCE [LARGE SCALE GENOMIC DNA]</scope>
    <source>
        <strain evidence="2 3">AF38-11</strain>
    </source>
</reference>
<gene>
    <name evidence="2" type="ORF">DW026_09580</name>
</gene>
<comment type="caution">
    <text evidence="2">The sequence shown here is derived from an EMBL/GenBank/DDBJ whole genome shotgun (WGS) entry which is preliminary data.</text>
</comment>
<accession>A0AA92WLI1</accession>
<evidence type="ECO:0000256" key="1">
    <source>
        <dbReference type="SAM" id="Phobius"/>
    </source>
</evidence>
<dbReference type="EMBL" id="QROP01000023">
    <property type="protein sequence ID" value="RHL36897.1"/>
    <property type="molecule type" value="Genomic_DNA"/>
</dbReference>